<gene>
    <name evidence="1" type="ORF">HY912_08215</name>
</gene>
<organism evidence="1 2">
    <name type="scientific">Desulfomonile tiedjei</name>
    <dbReference type="NCBI Taxonomy" id="2358"/>
    <lineage>
        <taxon>Bacteria</taxon>
        <taxon>Pseudomonadati</taxon>
        <taxon>Thermodesulfobacteriota</taxon>
        <taxon>Desulfomonilia</taxon>
        <taxon>Desulfomonilales</taxon>
        <taxon>Desulfomonilaceae</taxon>
        <taxon>Desulfomonile</taxon>
    </lineage>
</organism>
<dbReference type="Gene3D" id="3.40.50.450">
    <property type="match status" value="1"/>
</dbReference>
<dbReference type="SUPFAM" id="SSF52309">
    <property type="entry name" value="N-(deoxy)ribosyltransferase-like"/>
    <property type="match status" value="1"/>
</dbReference>
<name>A0A9D6Z015_9BACT</name>
<sequence>CQIFDPWDQAFGAMVTEAKSIPHWDDRVAALAKVAGEIGRMNEQGIRGSDALLGVLDGAELDAGTVCEIGFAAGLGKKCFGLRTDFRDVGDFEGLPINLRVLYFIESSGGRLFRRIDGIEI</sequence>
<dbReference type="InterPro" id="IPR007710">
    <property type="entry name" value="Nucleoside_deoxyribTrfase"/>
</dbReference>
<feature type="non-terminal residue" evidence="1">
    <location>
        <position position="1"/>
    </location>
</feature>
<evidence type="ECO:0000313" key="1">
    <source>
        <dbReference type="EMBL" id="MBI5249463.1"/>
    </source>
</evidence>
<dbReference type="Pfam" id="PF05014">
    <property type="entry name" value="Nuc_deoxyrib_tr"/>
    <property type="match status" value="1"/>
</dbReference>
<evidence type="ECO:0000313" key="2">
    <source>
        <dbReference type="Proteomes" id="UP000807825"/>
    </source>
</evidence>
<dbReference type="EMBL" id="JACRDE010000223">
    <property type="protein sequence ID" value="MBI5249463.1"/>
    <property type="molecule type" value="Genomic_DNA"/>
</dbReference>
<accession>A0A9D6Z015</accession>
<reference evidence="1" key="1">
    <citation type="submission" date="2020-07" db="EMBL/GenBank/DDBJ databases">
        <title>Huge and variable diversity of episymbiotic CPR bacteria and DPANN archaea in groundwater ecosystems.</title>
        <authorList>
            <person name="He C.Y."/>
            <person name="Keren R."/>
            <person name="Whittaker M."/>
            <person name="Farag I.F."/>
            <person name="Doudna J."/>
            <person name="Cate J.H.D."/>
            <person name="Banfield J.F."/>
        </authorList>
    </citation>
    <scope>NUCLEOTIDE SEQUENCE</scope>
    <source>
        <strain evidence="1">NC_groundwater_1664_Pr3_B-0.1um_52_9</strain>
    </source>
</reference>
<comment type="caution">
    <text evidence="1">The sequence shown here is derived from an EMBL/GenBank/DDBJ whole genome shotgun (WGS) entry which is preliminary data.</text>
</comment>
<dbReference type="AlphaFoldDB" id="A0A9D6Z015"/>
<dbReference type="Proteomes" id="UP000807825">
    <property type="component" value="Unassembled WGS sequence"/>
</dbReference>
<proteinExistence type="predicted"/>
<protein>
    <submittedName>
        <fullName evidence="1">Nucleoside 2-deoxyribosyltransferase</fullName>
    </submittedName>
</protein>